<comment type="similarity">
    <text evidence="2">Belongs to the bacterial solute-binding protein 5 family.</text>
</comment>
<dbReference type="Gene3D" id="3.90.76.10">
    <property type="entry name" value="Dipeptide-binding Protein, Domain 1"/>
    <property type="match status" value="1"/>
</dbReference>
<reference evidence="9" key="2">
    <citation type="journal article" date="2019" name="Int. J. Syst. Evol. Microbiol.">
        <title>The Global Catalogue of Microorganisms (GCM) 10K type strain sequencing project: providing services to taxonomists for standard genome sequencing and annotation.</title>
        <authorList>
            <consortium name="The Broad Institute Genomics Platform"/>
            <consortium name="The Broad Institute Genome Sequencing Center for Infectious Disease"/>
            <person name="Wu L."/>
            <person name="Ma J."/>
        </authorList>
    </citation>
    <scope>NUCLEOTIDE SEQUENCE [LARGE SCALE GENOMIC DNA]</scope>
    <source>
        <strain evidence="9">CCM 8933</strain>
    </source>
</reference>
<dbReference type="Gene3D" id="3.10.105.10">
    <property type="entry name" value="Dipeptide-binding Protein, Domain 3"/>
    <property type="match status" value="1"/>
</dbReference>
<dbReference type="EMBL" id="JBHSSC010000004">
    <property type="protein sequence ID" value="MFC6179895.1"/>
    <property type="molecule type" value="Genomic_DNA"/>
</dbReference>
<evidence type="ECO:0000256" key="5">
    <source>
        <dbReference type="SAM" id="SignalP"/>
    </source>
</evidence>
<dbReference type="Proteomes" id="UP001596282">
    <property type="component" value="Unassembled WGS sequence"/>
</dbReference>
<dbReference type="InterPro" id="IPR030678">
    <property type="entry name" value="Peptide/Ni-bd"/>
</dbReference>
<dbReference type="InterPro" id="IPR023765">
    <property type="entry name" value="SBP_5_CS"/>
</dbReference>
<feature type="chain" id="PRO_5045033270" evidence="5">
    <location>
        <begin position="22"/>
        <end position="550"/>
    </location>
</feature>
<dbReference type="PROSITE" id="PS51257">
    <property type="entry name" value="PROKAR_LIPOPROTEIN"/>
    <property type="match status" value="1"/>
</dbReference>
<evidence type="ECO:0000256" key="2">
    <source>
        <dbReference type="ARBA" id="ARBA00005695"/>
    </source>
</evidence>
<feature type="domain" description="Solute-binding protein family 5" evidence="6">
    <location>
        <begin position="80"/>
        <end position="470"/>
    </location>
</feature>
<accession>A0ABW1RWJ1</accession>
<dbReference type="PANTHER" id="PTHR30290">
    <property type="entry name" value="PERIPLASMIC BINDING COMPONENT OF ABC TRANSPORTER"/>
    <property type="match status" value="1"/>
</dbReference>
<feature type="signal peptide" evidence="5">
    <location>
        <begin position="1"/>
        <end position="21"/>
    </location>
</feature>
<dbReference type="RefSeq" id="WP_137629179.1">
    <property type="nucleotide sequence ID" value="NZ_BJDJ01000018.1"/>
</dbReference>
<gene>
    <name evidence="7" type="ORF">ACFP5Y_00985</name>
    <name evidence="8" type="ORF">ACFP5Y_01320</name>
</gene>
<dbReference type="Pfam" id="PF00496">
    <property type="entry name" value="SBP_bac_5"/>
    <property type="match status" value="1"/>
</dbReference>
<dbReference type="Gene3D" id="3.40.190.10">
    <property type="entry name" value="Periplasmic binding protein-like II"/>
    <property type="match status" value="1"/>
</dbReference>
<dbReference type="EMBL" id="JBHSSC010000004">
    <property type="protein sequence ID" value="MFC6179831.1"/>
    <property type="molecule type" value="Genomic_DNA"/>
</dbReference>
<keyword evidence="4 5" id="KW-0732">Signal</keyword>
<evidence type="ECO:0000256" key="4">
    <source>
        <dbReference type="ARBA" id="ARBA00022729"/>
    </source>
</evidence>
<evidence type="ECO:0000313" key="8">
    <source>
        <dbReference type="EMBL" id="MFC6179895.1"/>
    </source>
</evidence>
<organism evidence="8 9">
    <name type="scientific">Lactiplantibacillus daowaiensis</name>
    <dbReference type="NCBI Taxonomy" id="2559918"/>
    <lineage>
        <taxon>Bacteria</taxon>
        <taxon>Bacillati</taxon>
        <taxon>Bacillota</taxon>
        <taxon>Bacilli</taxon>
        <taxon>Lactobacillales</taxon>
        <taxon>Lactobacillaceae</taxon>
        <taxon>Lactiplantibacillus</taxon>
    </lineage>
</organism>
<comment type="subcellular location">
    <subcellularLocation>
        <location evidence="1">Cell membrane</location>
        <topology evidence="1">Lipid-anchor</topology>
    </subcellularLocation>
</comment>
<keyword evidence="9" id="KW-1185">Reference proteome</keyword>
<dbReference type="PIRSF" id="PIRSF002741">
    <property type="entry name" value="MppA"/>
    <property type="match status" value="1"/>
</dbReference>
<dbReference type="InterPro" id="IPR000914">
    <property type="entry name" value="SBP_5_dom"/>
</dbReference>
<comment type="caution">
    <text evidence="8">The sequence shown here is derived from an EMBL/GenBank/DDBJ whole genome shotgun (WGS) entry which is preliminary data.</text>
</comment>
<name>A0ABW1RWJ1_9LACO</name>
<proteinExistence type="inferred from homology"/>
<sequence length="550" mass="60762">MNLKTAAKVTVVAGASLLFLAACGSNNSSSSTGKTKQVANLTETAELPTMDISKSTDVVSSDALNNTNEGLYRIGKNGSITPGIAKATKVSNGGKTYTFTLRKNAKWSNGDKVTAKDFVYGWQRTVNPKTASQYAYLYSGIKNADQIVNGKKAVSTLGIKAEGDYKLVVTLDKPIAYFKKLMGFINFFPQNEKVVNKYGSKYGTTSTAMVYNGPYKMTGWTGSNLSWKLVKNKDYWDAKSVKMKQLNFQVVKENSTGLNLFNSGKVDDTTLSSQQVKNYKTNKNYKVRQTASTFYLELNRNDSNKTLAKAFKNKKIRQALSLSINRNEYVNTVLGDGSKVSKGYVSSGLANNPKTGKDFVDDAYVKSGVEYNMTKAKKLFKEGMKEIGAKSLTIKLLSDDTDKAKQSSEYIQGQWQKLSGLKVTNNNVPFKTRLSRSTSGNFDTVLSAWNADFTDPISFLSLFTSSNTYNNGKYKSAAYDKYVANAEGKDANNTTARWNDMVNAEKTLMNDQGVIPVYQQATAHLTRTNLKGIIYNTAGSLYNYKYMYVK</sequence>
<dbReference type="PANTHER" id="PTHR30290:SF10">
    <property type="entry name" value="PERIPLASMIC OLIGOPEPTIDE-BINDING PROTEIN-RELATED"/>
    <property type="match status" value="1"/>
</dbReference>
<evidence type="ECO:0000259" key="6">
    <source>
        <dbReference type="Pfam" id="PF00496"/>
    </source>
</evidence>
<dbReference type="SUPFAM" id="SSF53850">
    <property type="entry name" value="Periplasmic binding protein-like II"/>
    <property type="match status" value="1"/>
</dbReference>
<keyword evidence="3" id="KW-0813">Transport</keyword>
<protein>
    <submittedName>
        <fullName evidence="8">Peptide ABC transporter substrate-binding protein</fullName>
    </submittedName>
</protein>
<evidence type="ECO:0000256" key="1">
    <source>
        <dbReference type="ARBA" id="ARBA00004193"/>
    </source>
</evidence>
<evidence type="ECO:0000313" key="7">
    <source>
        <dbReference type="EMBL" id="MFC6179831.1"/>
    </source>
</evidence>
<dbReference type="PROSITE" id="PS01040">
    <property type="entry name" value="SBP_BACTERIAL_5"/>
    <property type="match status" value="1"/>
</dbReference>
<dbReference type="CDD" id="cd08504">
    <property type="entry name" value="PBP2_OppA"/>
    <property type="match status" value="1"/>
</dbReference>
<reference evidence="8" key="3">
    <citation type="submission" date="2024-09" db="EMBL/GenBank/DDBJ databases">
        <authorList>
            <person name="Sun Q."/>
            <person name="Mori K."/>
        </authorList>
    </citation>
    <scope>NUCLEOTIDE SEQUENCE</scope>
    <source>
        <strain evidence="8">CCM 8933</strain>
    </source>
</reference>
<evidence type="ECO:0000256" key="3">
    <source>
        <dbReference type="ARBA" id="ARBA00022448"/>
    </source>
</evidence>
<reference evidence="8" key="1">
    <citation type="journal article" date="2014" name="Int. J. Syst. Evol. Microbiol.">
        <title>Complete genome of a new Firmicutes species belonging to the dominant human colonic microbiota ('Ruminococcus bicirculans') reveals two chromosomes and a selective capacity to utilize plant glucans.</title>
        <authorList>
            <consortium name="NISC Comparative Sequencing Program"/>
            <person name="Wegmann U."/>
            <person name="Louis P."/>
            <person name="Goesmann A."/>
            <person name="Henrissat B."/>
            <person name="Duncan S.H."/>
            <person name="Flint H.J."/>
        </authorList>
    </citation>
    <scope>NUCLEOTIDE SEQUENCE</scope>
    <source>
        <strain evidence="8">CCM 8933</strain>
    </source>
</reference>
<evidence type="ECO:0000313" key="9">
    <source>
        <dbReference type="Proteomes" id="UP001596282"/>
    </source>
</evidence>
<dbReference type="InterPro" id="IPR039424">
    <property type="entry name" value="SBP_5"/>
</dbReference>